<gene>
    <name evidence="2" type="ORF">BUL40_03560</name>
</gene>
<keyword evidence="1" id="KW-0472">Membrane</keyword>
<comment type="caution">
    <text evidence="2">The sequence shown here is derived from an EMBL/GenBank/DDBJ whole genome shotgun (WGS) entry which is preliminary data.</text>
</comment>
<accession>A0A1V6LU83</accession>
<keyword evidence="3" id="KW-1185">Reference proteome</keyword>
<dbReference type="OrthoDB" id="1449378at2"/>
<keyword evidence="1" id="KW-1133">Transmembrane helix</keyword>
<feature type="transmembrane region" description="Helical" evidence="1">
    <location>
        <begin position="73"/>
        <end position="91"/>
    </location>
</feature>
<dbReference type="RefSeq" id="WP_080318113.1">
    <property type="nucleotide sequence ID" value="NZ_MTBC01000002.1"/>
</dbReference>
<reference evidence="2 3" key="1">
    <citation type="submission" date="2016-12" db="EMBL/GenBank/DDBJ databases">
        <authorList>
            <person name="Song W.-J."/>
            <person name="Kurnit D.M."/>
        </authorList>
    </citation>
    <scope>NUCLEOTIDE SEQUENCE [LARGE SCALE GENOMIC DNA]</scope>
    <source>
        <strain evidence="2 3">HSG9</strain>
    </source>
</reference>
<feature type="transmembrane region" description="Helical" evidence="1">
    <location>
        <begin position="36"/>
        <end position="61"/>
    </location>
</feature>
<feature type="transmembrane region" description="Helical" evidence="1">
    <location>
        <begin position="121"/>
        <end position="142"/>
    </location>
</feature>
<name>A0A1V6LU83_9FLAO</name>
<protein>
    <submittedName>
        <fullName evidence="2">Uncharacterized protein</fullName>
    </submittedName>
</protein>
<dbReference type="AlphaFoldDB" id="A0A1V6LU83"/>
<evidence type="ECO:0000313" key="3">
    <source>
        <dbReference type="Proteomes" id="UP000191680"/>
    </source>
</evidence>
<feature type="transmembrane region" description="Helical" evidence="1">
    <location>
        <begin position="7"/>
        <end position="24"/>
    </location>
</feature>
<dbReference type="EMBL" id="MTBC01000002">
    <property type="protein sequence ID" value="OQD43698.1"/>
    <property type="molecule type" value="Genomic_DNA"/>
</dbReference>
<keyword evidence="1" id="KW-0812">Transmembrane</keyword>
<organism evidence="2 3">
    <name type="scientific">Croceivirga radicis</name>
    <dbReference type="NCBI Taxonomy" id="1929488"/>
    <lineage>
        <taxon>Bacteria</taxon>
        <taxon>Pseudomonadati</taxon>
        <taxon>Bacteroidota</taxon>
        <taxon>Flavobacteriia</taxon>
        <taxon>Flavobacteriales</taxon>
        <taxon>Flavobacteriaceae</taxon>
        <taxon>Croceivirga</taxon>
    </lineage>
</organism>
<sequence length="148" mass="15767">MHKIIKYVLIVIGVIAAVASFFMMPDPEDPEAINSAGISLMFAMTWVLLAVAAILALFWGLKKMVTTPGGLKKALFALGGLVVVFILGYALSSGDEAQAVVDTFNGKDIQPEASTVKTIGMLLNVFFFMTGIAVLLMVIPGVKKLFGK</sequence>
<proteinExistence type="predicted"/>
<evidence type="ECO:0000313" key="2">
    <source>
        <dbReference type="EMBL" id="OQD43698.1"/>
    </source>
</evidence>
<dbReference type="Proteomes" id="UP000191680">
    <property type="component" value="Unassembled WGS sequence"/>
</dbReference>
<evidence type="ECO:0000256" key="1">
    <source>
        <dbReference type="SAM" id="Phobius"/>
    </source>
</evidence>